<dbReference type="AlphaFoldDB" id="A0A6C0KUV8"/>
<evidence type="ECO:0000259" key="1">
    <source>
        <dbReference type="PROSITE" id="PS50853"/>
    </source>
</evidence>
<organism evidence="2">
    <name type="scientific">viral metagenome</name>
    <dbReference type="NCBI Taxonomy" id="1070528"/>
    <lineage>
        <taxon>unclassified sequences</taxon>
        <taxon>metagenomes</taxon>
        <taxon>organismal metagenomes</taxon>
    </lineage>
</organism>
<feature type="domain" description="Fibronectin type-III" evidence="1">
    <location>
        <begin position="266"/>
        <end position="358"/>
    </location>
</feature>
<name>A0A6C0KUV8_9ZZZZ</name>
<dbReference type="SUPFAM" id="SSF49265">
    <property type="entry name" value="Fibronectin type III"/>
    <property type="match status" value="1"/>
</dbReference>
<dbReference type="PROSITE" id="PS50853">
    <property type="entry name" value="FN3"/>
    <property type="match status" value="1"/>
</dbReference>
<dbReference type="CDD" id="cd00063">
    <property type="entry name" value="FN3"/>
    <property type="match status" value="1"/>
</dbReference>
<protein>
    <recommendedName>
        <fullName evidence="1">Fibronectin type-III domain-containing protein</fullName>
    </recommendedName>
</protein>
<evidence type="ECO:0000313" key="2">
    <source>
        <dbReference type="EMBL" id="QHU21369.1"/>
    </source>
</evidence>
<reference evidence="2" key="1">
    <citation type="journal article" date="2020" name="Nature">
        <title>Giant virus diversity and host interactions through global metagenomics.</title>
        <authorList>
            <person name="Schulz F."/>
            <person name="Roux S."/>
            <person name="Paez-Espino D."/>
            <person name="Jungbluth S."/>
            <person name="Walsh D.A."/>
            <person name="Denef V.J."/>
            <person name="McMahon K.D."/>
            <person name="Konstantinidis K.T."/>
            <person name="Eloe-Fadrosh E.A."/>
            <person name="Kyrpides N.C."/>
            <person name="Woyke T."/>
        </authorList>
    </citation>
    <scope>NUCLEOTIDE SEQUENCE</scope>
    <source>
        <strain evidence="2">GVMAG-S-3300013094-109</strain>
    </source>
</reference>
<dbReference type="InterPro" id="IPR003961">
    <property type="entry name" value="FN3_dom"/>
</dbReference>
<dbReference type="InterPro" id="IPR036116">
    <property type="entry name" value="FN3_sf"/>
</dbReference>
<proteinExistence type="predicted"/>
<accession>A0A6C0KUV8</accession>
<dbReference type="EMBL" id="MN740989">
    <property type="protein sequence ID" value="QHU21369.1"/>
    <property type="molecule type" value="Genomic_DNA"/>
</dbReference>
<sequence length="358" mass="39878">MSNNGYNYLPRPPRAWNRFENSCAYLTNNLNIDPKKKIFVPFFNESMTTAEFAYRYELYKKGNILQYKANSSNLTKQQRYSQIARGMWTNRTTTWASQSETYSNPNTQSLKRVNYGTTPENGGQISNNATLCPALPPRPQYIVLPVTVTPTTPIEPPPPIVPPVEPGTPIVMPPYIPPPSPLPTVLIPDGGSLICSVIENLCTGQTKNLTGVLECSSTTTSDVPGQPQILCFNEGFPTYYPRQRLNYGTSGDKWPENYKLFVTAVKPSTPVLSIESSTTANSNPTIVLSWEFIYCDSIPITSFILFQNGVVIQEIPYNLRSATVTNLPLYTNLEFYLIAHSTASDSDPSNIVSIQYEV</sequence>